<dbReference type="STRING" id="262898.GA0070564_11122"/>
<sequence length="82" mass="8981">MSDAMINRALAIADAMEAARAEHAECVRAAREAERIERDQEPDESPDLSGGMDPMGTDDAGSRELALWYRSISGAASRRWSQ</sequence>
<dbReference type="RefSeq" id="WP_091614842.1">
    <property type="nucleotide sequence ID" value="NZ_FMCX01000011.1"/>
</dbReference>
<feature type="region of interest" description="Disordered" evidence="1">
    <location>
        <begin position="32"/>
        <end position="60"/>
    </location>
</feature>
<keyword evidence="3" id="KW-1185">Reference proteome</keyword>
<organism evidence="2 3">
    <name type="scientific">Micromonospora mirobrigensis</name>
    <dbReference type="NCBI Taxonomy" id="262898"/>
    <lineage>
        <taxon>Bacteria</taxon>
        <taxon>Bacillati</taxon>
        <taxon>Actinomycetota</taxon>
        <taxon>Actinomycetes</taxon>
        <taxon>Micromonosporales</taxon>
        <taxon>Micromonosporaceae</taxon>
        <taxon>Micromonospora</taxon>
    </lineage>
</organism>
<dbReference type="EMBL" id="FMCX01000011">
    <property type="protein sequence ID" value="SCF45012.1"/>
    <property type="molecule type" value="Genomic_DNA"/>
</dbReference>
<reference evidence="3" key="1">
    <citation type="submission" date="2016-06" db="EMBL/GenBank/DDBJ databases">
        <authorList>
            <person name="Varghese N."/>
            <person name="Submissions Spin"/>
        </authorList>
    </citation>
    <scope>NUCLEOTIDE SEQUENCE [LARGE SCALE GENOMIC DNA]</scope>
    <source>
        <strain evidence="3">DSM 44830</strain>
    </source>
</reference>
<dbReference type="Proteomes" id="UP000199504">
    <property type="component" value="Unassembled WGS sequence"/>
</dbReference>
<evidence type="ECO:0000313" key="2">
    <source>
        <dbReference type="EMBL" id="SCF45012.1"/>
    </source>
</evidence>
<evidence type="ECO:0000313" key="3">
    <source>
        <dbReference type="Proteomes" id="UP000199504"/>
    </source>
</evidence>
<proteinExistence type="predicted"/>
<gene>
    <name evidence="2" type="ORF">GA0070564_11122</name>
</gene>
<dbReference type="OrthoDB" id="9999791at2"/>
<name>A0A1C5AID9_9ACTN</name>
<accession>A0A1C5AID9</accession>
<dbReference type="AlphaFoldDB" id="A0A1C5AID9"/>
<protein>
    <submittedName>
        <fullName evidence="2">Uncharacterized protein</fullName>
    </submittedName>
</protein>
<evidence type="ECO:0000256" key="1">
    <source>
        <dbReference type="SAM" id="MobiDB-lite"/>
    </source>
</evidence>